<dbReference type="UniPathway" id="UPA00896">
    <property type="reaction ID" value="UER00863"/>
</dbReference>
<dbReference type="GO" id="GO:0004419">
    <property type="term" value="F:hydroxymethylglutaryl-CoA lyase activity"/>
    <property type="evidence" value="ECO:0007669"/>
    <property type="project" value="UniProtKB-EC"/>
</dbReference>
<accession>A0A060T3U2</accession>
<protein>
    <recommendedName>
        <fullName evidence="3">hydroxymethylglutaryl-CoA lyase</fullName>
        <ecNumber evidence="3">4.1.3.4</ecNumber>
    </recommendedName>
</protein>
<evidence type="ECO:0000256" key="3">
    <source>
        <dbReference type="ARBA" id="ARBA00012910"/>
    </source>
</evidence>
<reference evidence="8" key="2">
    <citation type="submission" date="2014-06" db="EMBL/GenBank/DDBJ databases">
        <title>The complete genome of Blastobotrys (Arxula) adeninivorans LS3 - a yeast of biotechnological interest.</title>
        <authorList>
            <person name="Kunze G."/>
            <person name="Gaillardin C."/>
            <person name="Czernicka M."/>
            <person name="Durrens P."/>
            <person name="Martin T."/>
            <person name="Boer E."/>
            <person name="Gabaldon T."/>
            <person name="Cruz J."/>
            <person name="Talla E."/>
            <person name="Marck C."/>
            <person name="Goffeau A."/>
            <person name="Barbe V."/>
            <person name="Baret P."/>
            <person name="Baronian K."/>
            <person name="Beier S."/>
            <person name="Bleykasten C."/>
            <person name="Bode R."/>
            <person name="Casaregola S."/>
            <person name="Despons L."/>
            <person name="Fairhead C."/>
            <person name="Giersberg M."/>
            <person name="Gierski P."/>
            <person name="Hahnel U."/>
            <person name="Hartmann A."/>
            <person name="Jankowska D."/>
            <person name="Jubin C."/>
            <person name="Jung P."/>
            <person name="Lafontaine I."/>
            <person name="Leh-Louis V."/>
            <person name="Lemaire M."/>
            <person name="Marcet-Houben M."/>
            <person name="Mascher M."/>
            <person name="Morel G."/>
            <person name="Richard G.-F."/>
            <person name="Riechen J."/>
            <person name="Sacerdot C."/>
            <person name="Sarkar A."/>
            <person name="Savel G."/>
            <person name="Schacherer J."/>
            <person name="Sherman D."/>
            <person name="Straub M.-L."/>
            <person name="Stein N."/>
            <person name="Thierry A."/>
            <person name="Trautwein-Schult A."/>
            <person name="Westhof E."/>
            <person name="Worch S."/>
            <person name="Dujon B."/>
            <person name="Souciet J.-L."/>
            <person name="Wincker P."/>
            <person name="Scholz U."/>
            <person name="Neuveglise N."/>
        </authorList>
    </citation>
    <scope>NUCLEOTIDE SEQUENCE</scope>
    <source>
        <strain evidence="8">LS3</strain>
    </source>
</reference>
<dbReference type="EC" id="4.1.3.4" evidence="3"/>
<evidence type="ECO:0000256" key="4">
    <source>
        <dbReference type="ARBA" id="ARBA00022723"/>
    </source>
</evidence>
<keyword evidence="4" id="KW-0479">Metal-binding</keyword>
<name>A0A060T3U2_BLAAD</name>
<dbReference type="PhylomeDB" id="A0A060T3U2"/>
<dbReference type="PANTHER" id="PTHR42738">
    <property type="entry name" value="HYDROXYMETHYLGLUTARYL-COA LYASE"/>
    <property type="match status" value="1"/>
</dbReference>
<dbReference type="PROSITE" id="PS50991">
    <property type="entry name" value="PYR_CT"/>
    <property type="match status" value="1"/>
</dbReference>
<evidence type="ECO:0000256" key="1">
    <source>
        <dbReference type="ARBA" id="ARBA00005143"/>
    </source>
</evidence>
<evidence type="ECO:0000313" key="8">
    <source>
        <dbReference type="EMBL" id="CDP35760.1"/>
    </source>
</evidence>
<evidence type="ECO:0000256" key="6">
    <source>
        <dbReference type="ARBA" id="ARBA00049877"/>
    </source>
</evidence>
<dbReference type="InterPro" id="IPR013785">
    <property type="entry name" value="Aldolase_TIM"/>
</dbReference>
<dbReference type="AlphaFoldDB" id="A0A060T3U2"/>
<evidence type="ECO:0000259" key="7">
    <source>
        <dbReference type="PROSITE" id="PS50991"/>
    </source>
</evidence>
<dbReference type="PANTHER" id="PTHR42738:SF7">
    <property type="entry name" value="HYDROXYMETHYLGLUTARYL-COA LYASE"/>
    <property type="match status" value="1"/>
</dbReference>
<dbReference type="GO" id="GO:0006552">
    <property type="term" value="P:L-leucine catabolic process"/>
    <property type="evidence" value="ECO:0007669"/>
    <property type="project" value="TreeGrafter"/>
</dbReference>
<proteinExistence type="inferred from homology"/>
<evidence type="ECO:0000256" key="2">
    <source>
        <dbReference type="ARBA" id="ARBA00009405"/>
    </source>
</evidence>
<dbReference type="CDD" id="cd07938">
    <property type="entry name" value="DRE_TIM_HMGL"/>
    <property type="match status" value="1"/>
</dbReference>
<dbReference type="Pfam" id="PF00682">
    <property type="entry name" value="HMGL-like"/>
    <property type="match status" value="1"/>
</dbReference>
<dbReference type="FunFam" id="3.20.20.70:FF:000201">
    <property type="entry name" value="Hydroxymethylglutaryl-CoA lyase"/>
    <property type="match status" value="1"/>
</dbReference>
<dbReference type="Gene3D" id="3.20.20.70">
    <property type="entry name" value="Aldolase class I"/>
    <property type="match status" value="1"/>
</dbReference>
<dbReference type="InterPro" id="IPR043594">
    <property type="entry name" value="HMGL"/>
</dbReference>
<dbReference type="InterPro" id="IPR000138">
    <property type="entry name" value="HMG_CoA_lyase_AS"/>
</dbReference>
<dbReference type="EMBL" id="HG937693">
    <property type="protein sequence ID" value="CDP35760.1"/>
    <property type="molecule type" value="Genomic_DNA"/>
</dbReference>
<dbReference type="SUPFAM" id="SSF51569">
    <property type="entry name" value="Aldolase"/>
    <property type="match status" value="1"/>
</dbReference>
<comment type="pathway">
    <text evidence="1">Metabolic intermediate metabolism; (S)-3-hydroxy-3-methylglutaryl-CoA degradation; acetoacetate from (S)-3-hydroxy-3-methylglutaryl-CoA: step 1/1.</text>
</comment>
<keyword evidence="5 8" id="KW-0456">Lyase</keyword>
<dbReference type="GO" id="GO:0046872">
    <property type="term" value="F:metal ion binding"/>
    <property type="evidence" value="ECO:0007669"/>
    <property type="project" value="UniProtKB-KW"/>
</dbReference>
<gene>
    <name evidence="8" type="ORF">GNLVRS02_ARAD1C42812g</name>
</gene>
<organism evidence="8">
    <name type="scientific">Blastobotrys adeninivorans</name>
    <name type="common">Yeast</name>
    <name type="synonym">Arxula adeninivorans</name>
    <dbReference type="NCBI Taxonomy" id="409370"/>
    <lineage>
        <taxon>Eukaryota</taxon>
        <taxon>Fungi</taxon>
        <taxon>Dikarya</taxon>
        <taxon>Ascomycota</taxon>
        <taxon>Saccharomycotina</taxon>
        <taxon>Dipodascomycetes</taxon>
        <taxon>Dipodascales</taxon>
        <taxon>Trichomonascaceae</taxon>
        <taxon>Blastobotrys</taxon>
    </lineage>
</organism>
<comment type="catalytic activity">
    <reaction evidence="6">
        <text>(3S)-3-hydroxy-3-methylglutaryl-CoA = acetoacetate + acetyl-CoA</text>
        <dbReference type="Rhea" id="RHEA:24404"/>
        <dbReference type="ChEBI" id="CHEBI:13705"/>
        <dbReference type="ChEBI" id="CHEBI:43074"/>
        <dbReference type="ChEBI" id="CHEBI:57288"/>
        <dbReference type="EC" id="4.1.3.4"/>
    </reaction>
</comment>
<dbReference type="PROSITE" id="PS01062">
    <property type="entry name" value="HMG_COA_LYASE"/>
    <property type="match status" value="1"/>
</dbReference>
<evidence type="ECO:0000256" key="5">
    <source>
        <dbReference type="ARBA" id="ARBA00023239"/>
    </source>
</evidence>
<dbReference type="GO" id="GO:0046951">
    <property type="term" value="P:ketone body biosynthetic process"/>
    <property type="evidence" value="ECO:0007669"/>
    <property type="project" value="TreeGrafter"/>
</dbReference>
<feature type="domain" description="Pyruvate carboxyltransferase" evidence="7">
    <location>
        <begin position="49"/>
        <end position="325"/>
    </location>
</feature>
<reference evidence="8" key="1">
    <citation type="submission" date="2014-02" db="EMBL/GenBank/DDBJ databases">
        <authorList>
            <person name="Genoscope - CEA"/>
        </authorList>
    </citation>
    <scope>NUCLEOTIDE SEQUENCE</scope>
    <source>
        <strain evidence="8">LS3</strain>
    </source>
</reference>
<comment type="similarity">
    <text evidence="2">Belongs to the HMG-CoA lyase family.</text>
</comment>
<sequence length="356" mass="38405">MALDPYKYFTLITAGVPFSLGWPRMIRNQSKRLLNVRVPRGARGMSSFVRIVDVSPRDGLQNEKQVVPTEIKLELIDRLTKSGLKNIEATSFVSPKWVPQMGDAKQLYPEVLQRYSGNGVSYPVLTPNIKGLEGALSSAQESGKPLEEVAIFGAASEGFSQKNTNRSIEESFQAFKKVIDMAKQKNVKVRGYLSTVIACPYDGPTKPSEVAKYTERLLDMGCYEVSLGDTIGVGTPGEIEKLIREVGSAVSLDKLAIHAHDTYGQGVANVVKAVDMGIRVVDSSVAGLGGCPYAKGASGNVSTEDVVYALHGLGYDTGIDLYQLSLTGDWISSQINRPNGSKAGKALVVKGQSQKL</sequence>
<dbReference type="NCBIfam" id="NF004283">
    <property type="entry name" value="PRK05692.1"/>
    <property type="match status" value="1"/>
</dbReference>
<dbReference type="InterPro" id="IPR000891">
    <property type="entry name" value="PYR_CT"/>
</dbReference>